<keyword evidence="2" id="KW-0547">Nucleotide-binding</keyword>
<feature type="compositionally biased region" description="Polar residues" evidence="5">
    <location>
        <begin position="57"/>
        <end position="77"/>
    </location>
</feature>
<dbReference type="InterPro" id="IPR050339">
    <property type="entry name" value="CC_SR_Kinase"/>
</dbReference>
<dbReference type="GO" id="GO:0005737">
    <property type="term" value="C:cytoplasm"/>
    <property type="evidence" value="ECO:0007669"/>
    <property type="project" value="TreeGrafter"/>
</dbReference>
<reference evidence="7" key="1">
    <citation type="journal article" date="2020" name="Stud. Mycol.">
        <title>101 Dothideomycetes genomes: a test case for predicting lifestyles and emergence of pathogens.</title>
        <authorList>
            <person name="Haridas S."/>
            <person name="Albert R."/>
            <person name="Binder M."/>
            <person name="Bloem J."/>
            <person name="Labutti K."/>
            <person name="Salamov A."/>
            <person name="Andreopoulos B."/>
            <person name="Baker S."/>
            <person name="Barry K."/>
            <person name="Bills G."/>
            <person name="Bluhm B."/>
            <person name="Cannon C."/>
            <person name="Castanera R."/>
            <person name="Culley D."/>
            <person name="Daum C."/>
            <person name="Ezra D."/>
            <person name="Gonzalez J."/>
            <person name="Henrissat B."/>
            <person name="Kuo A."/>
            <person name="Liang C."/>
            <person name="Lipzen A."/>
            <person name="Lutzoni F."/>
            <person name="Magnuson J."/>
            <person name="Mondo S."/>
            <person name="Nolan M."/>
            <person name="Ohm R."/>
            <person name="Pangilinan J."/>
            <person name="Park H.-J."/>
            <person name="Ramirez L."/>
            <person name="Alfaro M."/>
            <person name="Sun H."/>
            <person name="Tritt A."/>
            <person name="Yoshinaga Y."/>
            <person name="Zwiers L.-H."/>
            <person name="Turgeon B."/>
            <person name="Goodwin S."/>
            <person name="Spatafora J."/>
            <person name="Crous P."/>
            <person name="Grigoriev I."/>
        </authorList>
    </citation>
    <scope>NUCLEOTIDE SEQUENCE</scope>
    <source>
        <strain evidence="7">CBS 161.51</strain>
    </source>
</reference>
<keyword evidence="3 7" id="KW-0418">Kinase</keyword>
<dbReference type="AlphaFoldDB" id="A0A6A5S4Z0"/>
<evidence type="ECO:0000256" key="2">
    <source>
        <dbReference type="ARBA" id="ARBA00022741"/>
    </source>
</evidence>
<keyword evidence="4" id="KW-0067">ATP-binding</keyword>
<dbReference type="InterPro" id="IPR011009">
    <property type="entry name" value="Kinase-like_dom_sf"/>
</dbReference>
<dbReference type="GO" id="GO:0005524">
    <property type="term" value="F:ATP binding"/>
    <property type="evidence" value="ECO:0007669"/>
    <property type="project" value="UniProtKB-KW"/>
</dbReference>
<evidence type="ECO:0000313" key="8">
    <source>
        <dbReference type="Proteomes" id="UP000800038"/>
    </source>
</evidence>
<dbReference type="OrthoDB" id="4062651at2759"/>
<dbReference type="EMBL" id="ML976407">
    <property type="protein sequence ID" value="KAF1934670.1"/>
    <property type="molecule type" value="Genomic_DNA"/>
</dbReference>
<dbReference type="GO" id="GO:0005634">
    <property type="term" value="C:nucleus"/>
    <property type="evidence" value="ECO:0007669"/>
    <property type="project" value="TreeGrafter"/>
</dbReference>
<dbReference type="PROSITE" id="PS50011">
    <property type="entry name" value="PROTEIN_KINASE_DOM"/>
    <property type="match status" value="1"/>
</dbReference>
<feature type="region of interest" description="Disordered" evidence="5">
    <location>
        <begin position="46"/>
        <end position="140"/>
    </location>
</feature>
<dbReference type="Proteomes" id="UP000800038">
    <property type="component" value="Unassembled WGS sequence"/>
</dbReference>
<dbReference type="Gene3D" id="3.30.200.20">
    <property type="entry name" value="Phosphorylase Kinase, domain 1"/>
    <property type="match status" value="1"/>
</dbReference>
<dbReference type="SUPFAM" id="SSF56112">
    <property type="entry name" value="Protein kinase-like (PK-like)"/>
    <property type="match status" value="1"/>
</dbReference>
<gene>
    <name evidence="7" type="ORF">EJ02DRAFT_179802</name>
</gene>
<protein>
    <submittedName>
        <fullName evidence="7">Kinase-like protein</fullName>
    </submittedName>
</protein>
<feature type="domain" description="Protein kinase" evidence="6">
    <location>
        <begin position="166"/>
        <end position="488"/>
    </location>
</feature>
<evidence type="ECO:0000313" key="7">
    <source>
        <dbReference type="EMBL" id="KAF1934670.1"/>
    </source>
</evidence>
<keyword evidence="1" id="KW-0808">Transferase</keyword>
<name>A0A6A5S4Z0_9PLEO</name>
<evidence type="ECO:0000256" key="4">
    <source>
        <dbReference type="ARBA" id="ARBA00022840"/>
    </source>
</evidence>
<feature type="compositionally biased region" description="Polar residues" evidence="5">
    <location>
        <begin position="107"/>
        <end position="140"/>
    </location>
</feature>
<evidence type="ECO:0000259" key="6">
    <source>
        <dbReference type="PROSITE" id="PS50011"/>
    </source>
</evidence>
<evidence type="ECO:0000256" key="3">
    <source>
        <dbReference type="ARBA" id="ARBA00022777"/>
    </source>
</evidence>
<proteinExistence type="predicted"/>
<accession>A0A6A5S4Z0</accession>
<dbReference type="PANTHER" id="PTHR11042">
    <property type="entry name" value="EUKARYOTIC TRANSLATION INITIATION FACTOR 2-ALPHA KINASE EIF2-ALPHA KINASE -RELATED"/>
    <property type="match status" value="1"/>
</dbReference>
<keyword evidence="8" id="KW-1185">Reference proteome</keyword>
<dbReference type="CDD" id="cd00180">
    <property type="entry name" value="PKc"/>
    <property type="match status" value="1"/>
</dbReference>
<evidence type="ECO:0000256" key="5">
    <source>
        <dbReference type="SAM" id="MobiDB-lite"/>
    </source>
</evidence>
<dbReference type="Pfam" id="PF00069">
    <property type="entry name" value="Pkinase"/>
    <property type="match status" value="1"/>
</dbReference>
<evidence type="ECO:0000256" key="1">
    <source>
        <dbReference type="ARBA" id="ARBA00022679"/>
    </source>
</evidence>
<organism evidence="7 8">
    <name type="scientific">Clathrospora elynae</name>
    <dbReference type="NCBI Taxonomy" id="706981"/>
    <lineage>
        <taxon>Eukaryota</taxon>
        <taxon>Fungi</taxon>
        <taxon>Dikarya</taxon>
        <taxon>Ascomycota</taxon>
        <taxon>Pezizomycotina</taxon>
        <taxon>Dothideomycetes</taxon>
        <taxon>Pleosporomycetidae</taxon>
        <taxon>Pleosporales</taxon>
        <taxon>Diademaceae</taxon>
        <taxon>Clathrospora</taxon>
    </lineage>
</organism>
<dbReference type="Gene3D" id="1.10.510.10">
    <property type="entry name" value="Transferase(Phosphotransferase) domain 1"/>
    <property type="match status" value="1"/>
</dbReference>
<dbReference type="InterPro" id="IPR000719">
    <property type="entry name" value="Prot_kinase_dom"/>
</dbReference>
<dbReference type="GO" id="GO:0004672">
    <property type="term" value="F:protein kinase activity"/>
    <property type="evidence" value="ECO:0007669"/>
    <property type="project" value="InterPro"/>
</dbReference>
<sequence length="520" mass="58376">MIAQGKITLKISTNLSTPIKHIQRPESVISYQPTIAGSIENWAPQSGWASQGEWAPTYSSPPSEYNLDPTGTWSQDSIRPYQDGKQGIRPDDSISLVDLPPDVPHAQQYTSATHNSPHANGASAPSTGNDPSHSARSTTSQNALLAWNRKFAAHQVRLERGEPEIFSPGRRLGGGGIGVVHEVQLDGISFALKRTYAQHLTDYDLNEIKILGQITEQRHEHIVELIGSYIHRQRGVYELGLLIWPVAHCDLAVFLQDIELLGNWIEQHPKTRTEDLDSAVEILAAMTRFRQSWTSNGVLEHNASRLFEISLGIFRSNLGCIANVVAWLHSQGIRHKDMKPSQILLSPEGLWLTDFGWSRDISELTQSATDGGYITTLKYQAPERAQKQLCSRSEDIFALGCIFVEMYYQLARSILRPEERLTPWKKKGWYFQENLDEVADLMGPLKRSLDGFGYACDLTELISGMLAIKSDDRPHIDQVMRTLSHGGFFGECCASDFANVSSILIFRKTRHRQMPTKFLR</sequence>